<feature type="compositionally biased region" description="Basic and acidic residues" evidence="1">
    <location>
        <begin position="780"/>
        <end position="797"/>
    </location>
</feature>
<dbReference type="PANTHER" id="PTHR48258:SF6">
    <property type="entry name" value="LEUCINE-RICH REPEAT DOMAIN, L DOMAIN-CONTAINING PROTEIN"/>
    <property type="match status" value="1"/>
</dbReference>
<dbReference type="Pfam" id="PF13960">
    <property type="entry name" value="DUF4218"/>
    <property type="match status" value="1"/>
</dbReference>
<dbReference type="InterPro" id="IPR025452">
    <property type="entry name" value="DUF4218"/>
</dbReference>
<dbReference type="Pfam" id="PF02992">
    <property type="entry name" value="Transposase_21"/>
    <property type="match status" value="1"/>
</dbReference>
<dbReference type="InterPro" id="IPR004242">
    <property type="entry name" value="Transposase_21"/>
</dbReference>
<feature type="compositionally biased region" description="Basic residues" evidence="1">
    <location>
        <begin position="798"/>
        <end position="808"/>
    </location>
</feature>
<proteinExistence type="predicted"/>
<gene>
    <name evidence="3" type="ORF">U9M48_031373</name>
</gene>
<reference evidence="3 4" key="1">
    <citation type="submission" date="2024-02" db="EMBL/GenBank/DDBJ databases">
        <title>High-quality chromosome-scale genome assembly of Pensacola bahiagrass (Paspalum notatum Flugge var. saurae).</title>
        <authorList>
            <person name="Vega J.M."/>
            <person name="Podio M."/>
            <person name="Orjuela J."/>
            <person name="Siena L.A."/>
            <person name="Pessino S.C."/>
            <person name="Combes M.C."/>
            <person name="Mariac C."/>
            <person name="Albertini E."/>
            <person name="Pupilli F."/>
            <person name="Ortiz J.P.A."/>
            <person name="Leblanc O."/>
        </authorList>
    </citation>
    <scope>NUCLEOTIDE SEQUENCE [LARGE SCALE GENOMIC DNA]</scope>
    <source>
        <strain evidence="3">R1</strain>
        <tissue evidence="3">Leaf</tissue>
    </source>
</reference>
<accession>A0AAQ3U2N6</accession>
<protein>
    <recommendedName>
        <fullName evidence="2">DUF4218 domain-containing protein</fullName>
    </recommendedName>
</protein>
<organism evidence="3 4">
    <name type="scientific">Paspalum notatum var. saurae</name>
    <dbReference type="NCBI Taxonomy" id="547442"/>
    <lineage>
        <taxon>Eukaryota</taxon>
        <taxon>Viridiplantae</taxon>
        <taxon>Streptophyta</taxon>
        <taxon>Embryophyta</taxon>
        <taxon>Tracheophyta</taxon>
        <taxon>Spermatophyta</taxon>
        <taxon>Magnoliopsida</taxon>
        <taxon>Liliopsida</taxon>
        <taxon>Poales</taxon>
        <taxon>Poaceae</taxon>
        <taxon>PACMAD clade</taxon>
        <taxon>Panicoideae</taxon>
        <taxon>Andropogonodae</taxon>
        <taxon>Paspaleae</taxon>
        <taxon>Paspalinae</taxon>
        <taxon>Paspalum</taxon>
    </lineage>
</organism>
<feature type="compositionally biased region" description="Basic and acidic residues" evidence="1">
    <location>
        <begin position="1126"/>
        <end position="1145"/>
    </location>
</feature>
<feature type="region of interest" description="Disordered" evidence="1">
    <location>
        <begin position="766"/>
        <end position="851"/>
    </location>
</feature>
<evidence type="ECO:0000256" key="1">
    <source>
        <dbReference type="SAM" id="MobiDB-lite"/>
    </source>
</evidence>
<dbReference type="AlphaFoldDB" id="A0AAQ3U2N6"/>
<feature type="region of interest" description="Disordered" evidence="1">
    <location>
        <begin position="1126"/>
        <end position="1161"/>
    </location>
</feature>
<dbReference type="PANTHER" id="PTHR48258">
    <property type="entry name" value="DUF4218 DOMAIN-CONTAINING PROTEIN-RELATED"/>
    <property type="match status" value="1"/>
</dbReference>
<name>A0AAQ3U2N6_PASNO</name>
<dbReference type="Proteomes" id="UP001341281">
    <property type="component" value="Chromosome 07"/>
</dbReference>
<sequence>MHVAVIWCIHGYPALSTLSGRVTGGYYACVHCDKNPCSRKIRGKIFCYIGHRRWLEIYDAWRKIRDFDEQIEKRDKPQKFSAKELMEQLERVNDVRPGKHPQSKKRKRDADDCQCWKRRSCLCDIPYWGSLKLRHNLYAMHIEKNICDYIISTFLGIVGKTKDTITARLDLEDMGIRKHLHLKRDGDSYSVPKASYIAFRRFLRSVKFPDGYASNLATCISADGCNLQGLKTHDCHILLQRILPIAIRGIMHKDIYEAIVELGLFFQQLCAKTLKLDVLHRMKKEISIILCKLEKIFPPAFFYVMLHLTVHLPDEAILRGPVQYGWMYPVERRLLTLKRYVRNMARPEGSIAEAYVANECLTACSRYFDDLDTRHNREDKNKERVDAQKGDLSVFQHGVVLLGAYNIIYLENDYDKMIWYVLNNCEEVEPCIELQKKKKRFGDGEEVDDGLYALVCQPDLRVKLFSACLVGGVRFHTIDREENRRTQNSRVMTEGTHNGNYIDFYGCLKDIIMLQYNSDSRTNRTFDNDDGKKQSRMKDDGYMRSINQASCWFKDDPFIFATQATKSTEEAGGLFKSLYIGTCSVWQSKKLTYNSHTKMTSVSFEVRSNKGNLDNAQDSSGDNPVTIDASVVDELRRQRDLEQEVNGYESSDSEDETRWMRLLSSSLDASLALDPDPSLDTSLDLDPALDSAPFRGEDGSWTRDAKALNDVLGLDTGSRFRACYVEAPLHDYERTRAESIVRNNHILRSFGVGAAKAMLNKITPMSKVPDCEESDPLYQPRDDESHSKEISDQDTHHGHTKRSAKGSKRVMLTEPPARITRQRTRELSPTEENALLPVPNEPSSKNEKRKRVLRVGRDLDRISRGLNSKIPVILLEGKKRPEAPMQAAKLAEAGIILRNHIPILPHWKLYKKEKAMRQDYREKVAGPFSMDITKKEVKVACKDLLKNGQRQMRYRLKRDYFDGVPLNQVRKTSPLATMTDVQWQKLETCKKNSHNRGLVRFHQTTGSRSYIAEVALLKQEKFKDEPPTAIDLFKACHCSSKTGATATMEDIVANVAEGNQAKSPTEAVAEVLTSPKFLENVGIEPKAAKRRSKAADDARVQDLEAQLEVERQGATLVRNELDELKQKVRESEEARAKDAEKREMASGETNSLLRHLLSLKD</sequence>
<evidence type="ECO:0000313" key="3">
    <source>
        <dbReference type="EMBL" id="WVZ84330.1"/>
    </source>
</evidence>
<evidence type="ECO:0000259" key="2">
    <source>
        <dbReference type="Pfam" id="PF13960"/>
    </source>
</evidence>
<feature type="domain" description="DUF4218" evidence="2">
    <location>
        <begin position="269"/>
        <end position="381"/>
    </location>
</feature>
<evidence type="ECO:0000313" key="4">
    <source>
        <dbReference type="Proteomes" id="UP001341281"/>
    </source>
</evidence>
<dbReference type="EMBL" id="CP144751">
    <property type="protein sequence ID" value="WVZ84330.1"/>
    <property type="molecule type" value="Genomic_DNA"/>
</dbReference>
<keyword evidence="4" id="KW-1185">Reference proteome</keyword>